<organism evidence="2 3">
    <name type="scientific">candidate division KSB3 bacterium</name>
    <dbReference type="NCBI Taxonomy" id="2044937"/>
    <lineage>
        <taxon>Bacteria</taxon>
        <taxon>candidate division KSB3</taxon>
    </lineage>
</organism>
<dbReference type="EMBL" id="WJJP01000484">
    <property type="protein sequence ID" value="MBD3325866.1"/>
    <property type="molecule type" value="Genomic_DNA"/>
</dbReference>
<dbReference type="AlphaFoldDB" id="A0A9D5JXN9"/>
<evidence type="ECO:0000313" key="2">
    <source>
        <dbReference type="EMBL" id="MBD3325866.1"/>
    </source>
</evidence>
<evidence type="ECO:0000259" key="1">
    <source>
        <dbReference type="Pfam" id="PF21197"/>
    </source>
</evidence>
<proteinExistence type="predicted"/>
<name>A0A9D5JXN9_9BACT</name>
<dbReference type="Gene3D" id="1.25.40.10">
    <property type="entry name" value="Tetratricopeptide repeat domain"/>
    <property type="match status" value="1"/>
</dbReference>
<evidence type="ECO:0000313" key="3">
    <source>
        <dbReference type="Proteomes" id="UP000649604"/>
    </source>
</evidence>
<reference evidence="2" key="1">
    <citation type="submission" date="2019-11" db="EMBL/GenBank/DDBJ databases">
        <title>Microbial mats filling the niche in hypersaline microbial mats.</title>
        <authorList>
            <person name="Wong H.L."/>
            <person name="Macleod F.I."/>
            <person name="White R.A. III"/>
            <person name="Burns B.P."/>
        </authorList>
    </citation>
    <scope>NUCLEOTIDE SEQUENCE</scope>
    <source>
        <strain evidence="2">Rbin_158</strain>
    </source>
</reference>
<sequence>NSIDLQQTLATIYHWRGWNEQARKEFDMVLAVEPDQLYTRIMRCRVLMELGDYAEAEREIQRLAALYSEEPDVQKLQDSWAVHNRAELLVDGGWRSYGVGFAGEEWYVDSSLYSPPLGHRYRTFLRTYYSDAVFPEGQESHERISAGVDYAVPGLKLGMELSQQRVSGEDLGIRAWGTWRMDDYHSLTAQLDSFSTKVPLRAYFQGVSAKSLELSFLHRSHEQRHADFRLKTMRFSDGNNRYEISGRFFQNLMVFPGYKLNTQLYAHFETNDLPAHLAYYFNPTRDLLLEAQFDNRWQVYRRYNHTLWHYLRLSGGSYWQEDFDHAFIGGIRYGHEWQLGENLSLSYGFDYFRRSYDGVAENTKLFDMALRWRF</sequence>
<dbReference type="InterPro" id="IPR049003">
    <property type="entry name" value="PgaA_barrel"/>
</dbReference>
<dbReference type="Pfam" id="PF14559">
    <property type="entry name" value="TPR_19"/>
    <property type="match status" value="1"/>
</dbReference>
<feature type="non-terminal residue" evidence="2">
    <location>
        <position position="1"/>
    </location>
</feature>
<dbReference type="SUPFAM" id="SSF48452">
    <property type="entry name" value="TPR-like"/>
    <property type="match status" value="1"/>
</dbReference>
<dbReference type="Pfam" id="PF21197">
    <property type="entry name" value="PgaA_barrel"/>
    <property type="match status" value="1"/>
</dbReference>
<protein>
    <submittedName>
        <fullName evidence="2">Tetratricopeptide repeat protein</fullName>
    </submittedName>
</protein>
<accession>A0A9D5JXN9</accession>
<comment type="caution">
    <text evidence="2">The sequence shown here is derived from an EMBL/GenBank/DDBJ whole genome shotgun (WGS) entry which is preliminary data.</text>
</comment>
<gene>
    <name evidence="2" type="ORF">GF339_14870</name>
</gene>
<dbReference type="InterPro" id="IPR011990">
    <property type="entry name" value="TPR-like_helical_dom_sf"/>
</dbReference>
<dbReference type="Proteomes" id="UP000649604">
    <property type="component" value="Unassembled WGS sequence"/>
</dbReference>
<feature type="domain" description="PgaA membrane beta barrel" evidence="1">
    <location>
        <begin position="82"/>
        <end position="374"/>
    </location>
</feature>